<dbReference type="PANTHER" id="PTHR32114">
    <property type="entry name" value="ABC TRANSPORTER ABCH.3"/>
    <property type="match status" value="1"/>
</dbReference>
<name>L1J7M0_GUITC</name>
<dbReference type="Gene3D" id="3.60.21.10">
    <property type="match status" value="1"/>
</dbReference>
<sequence length="1270" mass="144680">MMTMSSDEEPTLRSVPLSATHTPFNQTWTDPPEKWVVFSDLHVSRNSLETCLRVLETIHHEALKRNAGVIFLGDFWHEKGVLRVDSLNSILLALSNWKVPVLALPGNHDQATFDGETHALTPLGLVLSAGHIISKPSILLGALWVPYTRSPESFRQIVRSCPPGEVSALFCHVDVIGADLGLGMKAERGLNVSDFPADIPVYTGHYHRPQKLWGTAHDRRRFPVQYVGSPYQTSMSEAHEDKFLLVLNANKNWTVEEEIPMQIGRRHYIAKSIDELEEKILKWEPCVGDRIQLTVDDPIGARQRLSKFNLSGVSLEVREKVPELKQARIPKADILDPSSLLCRFFDLQDGLGEMEGAIKKAASGLLQEVLVEKSYSSIQNHREVVFESVELKGYCSFGPKKKIMYPLEDRGVVLVMGRNQDENSCDSNGSGKTNLCMASLWALTGSADVRADGKRLGRKDVVHQIRGGRDQEEASVTASVTVKGRVNGQAFSVQRRDLTQSSLRDTQSELERLIPVQVISDAVFHGQHLITGILDKTDKDFKATLDNVISSEIWSSAQEIAKDRKKKAKAKADELNGRLLERQSEQEALKSACMDVISKSDAWSTEMSEKIQTLSDEIKHKKEEVQKNMLDVSNCRLETSTASERMKAAQDEFDRSLDELQNLRLDGQRKRTELEIKVKKNMKAVSSAQMLQRQLEVKLEELGSIVARMDTIERKKEDVESQRLKWKGDVQRRILETKELLQQAKVDCEKYRKTLGEEMNEMESTRVMLLRKLNETERTFEEVSDRRVRLEEAWRTISQQLEELENLQHRMSCHVCLQPINHSQHMNHVIEMKQTKDVKYREMQVAAADFSKASERRKEARRLLEEHYVHMNLVQEKLREDLKTAEENSTSAKRLLTELEAEVDPYSLMIESAAVDQGECNEAFRKLVNSFSDEGWKQQLAELGCAAKLPESRFEDEVDLHTTWKHEKTVWEEAKAQLQGLEATYNLDVIELEKDIAGIDSQAISLEQNLSEARLKCRETRQAFEEASSRLELAMSADHEMKELETALAQAYDRSNPWLAEVNMRKEAEQSGMQRMLELQEARDLQEQQQKQWEKIDEIFGKKGIQSFVYEVAILELQQRAEKYLEVLSEDSLRLQLALDGSIVERKILIRMQDGSYSSRTLHQLSGGQWRRLSLALALAFSEWSMERTATSCNLLVLDEVMQHLDSEGCMRVSKMLEDMIGKKMTTFSTVLVVLQTQIGEELGDSFDHIDVVVKSNDESQVMTLAGKRY</sequence>
<dbReference type="EnsemblProtists" id="EKX44526">
    <property type="protein sequence ID" value="EKX44526"/>
    <property type="gene ID" value="GUITHDRAFT_109645"/>
</dbReference>
<dbReference type="SUPFAM" id="SSF52540">
    <property type="entry name" value="P-loop containing nucleoside triphosphate hydrolases"/>
    <property type="match status" value="1"/>
</dbReference>
<dbReference type="OrthoDB" id="18797at2759"/>
<protein>
    <recommendedName>
        <fullName evidence="3">Calcineurin-like phosphoesterase domain-containing protein</fullName>
    </recommendedName>
</protein>
<dbReference type="SUPFAM" id="SSF56300">
    <property type="entry name" value="Metallo-dependent phosphatases"/>
    <property type="match status" value="1"/>
</dbReference>
<accession>L1J7M0</accession>
<dbReference type="eggNOG" id="ENOG502QQZZ">
    <property type="taxonomic scope" value="Eukaryota"/>
</dbReference>
<reference evidence="4 6" key="1">
    <citation type="journal article" date="2012" name="Nature">
        <title>Algal genomes reveal evolutionary mosaicism and the fate of nucleomorphs.</title>
        <authorList>
            <consortium name="DOE Joint Genome Institute"/>
            <person name="Curtis B.A."/>
            <person name="Tanifuji G."/>
            <person name="Burki F."/>
            <person name="Gruber A."/>
            <person name="Irimia M."/>
            <person name="Maruyama S."/>
            <person name="Arias M.C."/>
            <person name="Ball S.G."/>
            <person name="Gile G.H."/>
            <person name="Hirakawa Y."/>
            <person name="Hopkins J.F."/>
            <person name="Kuo A."/>
            <person name="Rensing S.A."/>
            <person name="Schmutz J."/>
            <person name="Symeonidi A."/>
            <person name="Elias M."/>
            <person name="Eveleigh R.J."/>
            <person name="Herman E.K."/>
            <person name="Klute M.J."/>
            <person name="Nakayama T."/>
            <person name="Obornik M."/>
            <person name="Reyes-Prieto A."/>
            <person name="Armbrust E.V."/>
            <person name="Aves S.J."/>
            <person name="Beiko R.G."/>
            <person name="Coutinho P."/>
            <person name="Dacks J.B."/>
            <person name="Durnford D.G."/>
            <person name="Fast N.M."/>
            <person name="Green B.R."/>
            <person name="Grisdale C.J."/>
            <person name="Hempel F."/>
            <person name="Henrissat B."/>
            <person name="Hoppner M.P."/>
            <person name="Ishida K."/>
            <person name="Kim E."/>
            <person name="Koreny L."/>
            <person name="Kroth P.G."/>
            <person name="Liu Y."/>
            <person name="Malik S.B."/>
            <person name="Maier U.G."/>
            <person name="McRose D."/>
            <person name="Mock T."/>
            <person name="Neilson J.A."/>
            <person name="Onodera N.T."/>
            <person name="Poole A.M."/>
            <person name="Pritham E.J."/>
            <person name="Richards T.A."/>
            <person name="Rocap G."/>
            <person name="Roy S.W."/>
            <person name="Sarai C."/>
            <person name="Schaack S."/>
            <person name="Shirato S."/>
            <person name="Slamovits C.H."/>
            <person name="Spencer D.F."/>
            <person name="Suzuki S."/>
            <person name="Worden A.Z."/>
            <person name="Zauner S."/>
            <person name="Barry K."/>
            <person name="Bell C."/>
            <person name="Bharti A.K."/>
            <person name="Crow J.A."/>
            <person name="Grimwood J."/>
            <person name="Kramer R."/>
            <person name="Lindquist E."/>
            <person name="Lucas S."/>
            <person name="Salamov A."/>
            <person name="McFadden G.I."/>
            <person name="Lane C.E."/>
            <person name="Keeling P.J."/>
            <person name="Gray M.W."/>
            <person name="Grigoriev I.V."/>
            <person name="Archibald J.M."/>
        </authorList>
    </citation>
    <scope>NUCLEOTIDE SEQUENCE</scope>
    <source>
        <strain evidence="4 6">CCMP2712</strain>
    </source>
</reference>
<proteinExistence type="predicted"/>
<feature type="coiled-coil region" evidence="2">
    <location>
        <begin position="875"/>
        <end position="902"/>
    </location>
</feature>
<dbReference type="OMA" id="WHARGAI"/>
<evidence type="ECO:0000313" key="4">
    <source>
        <dbReference type="EMBL" id="EKX44526.1"/>
    </source>
</evidence>
<dbReference type="Proteomes" id="UP000011087">
    <property type="component" value="Unassembled WGS sequence"/>
</dbReference>
<dbReference type="GeneID" id="17301090"/>
<keyword evidence="2" id="KW-0175">Coiled coil</keyword>
<evidence type="ECO:0000256" key="2">
    <source>
        <dbReference type="SAM" id="Coils"/>
    </source>
</evidence>
<dbReference type="Gene3D" id="3.40.50.300">
    <property type="entry name" value="P-loop containing nucleotide triphosphate hydrolases"/>
    <property type="match status" value="2"/>
</dbReference>
<dbReference type="CDD" id="cd00267">
    <property type="entry name" value="ABC_ATPase"/>
    <property type="match status" value="1"/>
</dbReference>
<evidence type="ECO:0000259" key="3">
    <source>
        <dbReference type="Pfam" id="PF00149"/>
    </source>
</evidence>
<dbReference type="InterPro" id="IPR027417">
    <property type="entry name" value="P-loop_NTPase"/>
</dbReference>
<gene>
    <name evidence="4" type="ORF">GUITHDRAFT_109645</name>
</gene>
<dbReference type="Pfam" id="PF00149">
    <property type="entry name" value="Metallophos"/>
    <property type="match status" value="1"/>
</dbReference>
<organism evidence="4">
    <name type="scientific">Guillardia theta (strain CCMP2712)</name>
    <name type="common">Cryptophyte</name>
    <dbReference type="NCBI Taxonomy" id="905079"/>
    <lineage>
        <taxon>Eukaryota</taxon>
        <taxon>Cryptophyceae</taxon>
        <taxon>Pyrenomonadales</taxon>
        <taxon>Geminigeraceae</taxon>
        <taxon>Guillardia</taxon>
    </lineage>
</organism>
<dbReference type="GO" id="GO:0009507">
    <property type="term" value="C:chloroplast"/>
    <property type="evidence" value="ECO:0007669"/>
    <property type="project" value="UniProtKB-SubCell"/>
</dbReference>
<reference evidence="5" key="3">
    <citation type="submission" date="2016-03" db="UniProtKB">
        <authorList>
            <consortium name="EnsemblProtists"/>
        </authorList>
    </citation>
    <scope>IDENTIFICATION</scope>
</reference>
<comment type="subcellular location">
    <subcellularLocation>
        <location evidence="1">Plastid</location>
        <location evidence="1">Chloroplast</location>
    </subcellularLocation>
</comment>
<feature type="coiled-coil region" evidence="2">
    <location>
        <begin position="734"/>
        <end position="810"/>
    </location>
</feature>
<reference evidence="6" key="2">
    <citation type="submission" date="2012-11" db="EMBL/GenBank/DDBJ databases">
        <authorList>
            <person name="Kuo A."/>
            <person name="Curtis B.A."/>
            <person name="Tanifuji G."/>
            <person name="Burki F."/>
            <person name="Gruber A."/>
            <person name="Irimia M."/>
            <person name="Maruyama S."/>
            <person name="Arias M.C."/>
            <person name="Ball S.G."/>
            <person name="Gile G.H."/>
            <person name="Hirakawa Y."/>
            <person name="Hopkins J.F."/>
            <person name="Rensing S.A."/>
            <person name="Schmutz J."/>
            <person name="Symeonidi A."/>
            <person name="Elias M."/>
            <person name="Eveleigh R.J."/>
            <person name="Herman E.K."/>
            <person name="Klute M.J."/>
            <person name="Nakayama T."/>
            <person name="Obornik M."/>
            <person name="Reyes-Prieto A."/>
            <person name="Armbrust E.V."/>
            <person name="Aves S.J."/>
            <person name="Beiko R.G."/>
            <person name="Coutinho P."/>
            <person name="Dacks J.B."/>
            <person name="Durnford D.G."/>
            <person name="Fast N.M."/>
            <person name="Green B.R."/>
            <person name="Grisdale C."/>
            <person name="Hempe F."/>
            <person name="Henrissat B."/>
            <person name="Hoppner M.P."/>
            <person name="Ishida K.-I."/>
            <person name="Kim E."/>
            <person name="Koreny L."/>
            <person name="Kroth P.G."/>
            <person name="Liu Y."/>
            <person name="Malik S.-B."/>
            <person name="Maier U.G."/>
            <person name="McRose D."/>
            <person name="Mock T."/>
            <person name="Neilson J.A."/>
            <person name="Onodera N.T."/>
            <person name="Poole A.M."/>
            <person name="Pritham E.J."/>
            <person name="Richards T.A."/>
            <person name="Rocap G."/>
            <person name="Roy S.W."/>
            <person name="Sarai C."/>
            <person name="Schaack S."/>
            <person name="Shirato S."/>
            <person name="Slamovits C.H."/>
            <person name="Spencer D.F."/>
            <person name="Suzuki S."/>
            <person name="Worden A.Z."/>
            <person name="Zauner S."/>
            <person name="Barry K."/>
            <person name="Bell C."/>
            <person name="Bharti A.K."/>
            <person name="Crow J.A."/>
            <person name="Grimwood J."/>
            <person name="Kramer R."/>
            <person name="Lindquist E."/>
            <person name="Lucas S."/>
            <person name="Salamov A."/>
            <person name="McFadden G.I."/>
            <person name="Lane C.E."/>
            <person name="Keeling P.J."/>
            <person name="Gray M.W."/>
            <person name="Grigoriev I.V."/>
            <person name="Archibald J.M."/>
        </authorList>
    </citation>
    <scope>NUCLEOTIDE SEQUENCE</scope>
    <source>
        <strain evidence="6">CCMP2712</strain>
    </source>
</reference>
<dbReference type="InterPro" id="IPR029052">
    <property type="entry name" value="Metallo-depent_PP-like"/>
</dbReference>
<evidence type="ECO:0000313" key="5">
    <source>
        <dbReference type="EnsemblProtists" id="EKX44526"/>
    </source>
</evidence>
<feature type="domain" description="Calcineurin-like phosphoesterase" evidence="3">
    <location>
        <begin position="36"/>
        <end position="121"/>
    </location>
</feature>
<feature type="coiled-coil region" evidence="2">
    <location>
        <begin position="1003"/>
        <end position="1054"/>
    </location>
</feature>
<dbReference type="PaxDb" id="55529-EKX44526"/>
<evidence type="ECO:0000313" key="6">
    <source>
        <dbReference type="Proteomes" id="UP000011087"/>
    </source>
</evidence>
<dbReference type="KEGG" id="gtt:GUITHDRAFT_109645"/>
<feature type="coiled-coil region" evidence="2">
    <location>
        <begin position="558"/>
        <end position="677"/>
    </location>
</feature>
<dbReference type="HOGENOM" id="CLU_003266_0_0_1"/>
<dbReference type="EMBL" id="JH993004">
    <property type="protein sequence ID" value="EKX44526.1"/>
    <property type="molecule type" value="Genomic_DNA"/>
</dbReference>
<keyword evidence="6" id="KW-1185">Reference proteome</keyword>
<evidence type="ECO:0000256" key="1">
    <source>
        <dbReference type="ARBA" id="ARBA00004229"/>
    </source>
</evidence>
<dbReference type="RefSeq" id="XP_005831506.1">
    <property type="nucleotide sequence ID" value="XM_005831449.1"/>
</dbReference>
<dbReference type="InterPro" id="IPR004843">
    <property type="entry name" value="Calcineurin-like_PHP"/>
</dbReference>
<dbReference type="GO" id="GO:0016787">
    <property type="term" value="F:hydrolase activity"/>
    <property type="evidence" value="ECO:0007669"/>
    <property type="project" value="InterPro"/>
</dbReference>
<dbReference type="AlphaFoldDB" id="L1J7M0"/>
<dbReference type="PANTHER" id="PTHR32114:SF2">
    <property type="entry name" value="ABC TRANSPORTER ABCH.3"/>
    <property type="match status" value="1"/>
</dbReference>
<dbReference type="STRING" id="905079.L1J7M0"/>